<feature type="transmembrane region" description="Helical" evidence="1">
    <location>
        <begin position="231"/>
        <end position="251"/>
    </location>
</feature>
<protein>
    <submittedName>
        <fullName evidence="3">Acyltransferase</fullName>
    </submittedName>
</protein>
<feature type="transmembrane region" description="Helical" evidence="1">
    <location>
        <begin position="294"/>
        <end position="313"/>
    </location>
</feature>
<sequence>MIYTFISLLAILIIILSFKKTYKKTFLYKLDKNCTEELKAIAIFLVIFGHLSADKIIQTPFLAHSGSQGVTLFLFLSGYGLAKSYLKKGITKKVLFNRFSKILIPYSMITALWIIIDTFVYHKVYSKSTILLSIIGFDFNRSVDASMWYISFILLWYIFFNIVFKLPIKNIFKLILLLFVSYLFKYHPVYRYTHEVCYQWGLNAFTFPIGVMAGLYLDTINQKLNSKHINFAYLGAFLISLITCIISLNYISLGVHIFAISNSAFAFTVTIIILFINTLGYFSKALNFIGSISYELYLLEAALMWKYLFIRHIQKQSVVLFLIVYFFAVITLSYILNKFIAFITKPRNSDPQEKSVKSAS</sequence>
<keyword evidence="3" id="KW-0012">Acyltransferase</keyword>
<evidence type="ECO:0000313" key="4">
    <source>
        <dbReference type="Proteomes" id="UP000537131"/>
    </source>
</evidence>
<dbReference type="GO" id="GO:0016747">
    <property type="term" value="F:acyltransferase activity, transferring groups other than amino-acyl groups"/>
    <property type="evidence" value="ECO:0007669"/>
    <property type="project" value="InterPro"/>
</dbReference>
<proteinExistence type="predicted"/>
<dbReference type="InterPro" id="IPR002656">
    <property type="entry name" value="Acyl_transf_3_dom"/>
</dbReference>
<dbReference type="AlphaFoldDB" id="A0A7Y0HQD0"/>
<keyword evidence="1" id="KW-0472">Membrane</keyword>
<evidence type="ECO:0000313" key="3">
    <source>
        <dbReference type="EMBL" id="NMM64592.1"/>
    </source>
</evidence>
<feature type="transmembrane region" description="Helical" evidence="1">
    <location>
        <begin position="103"/>
        <end position="125"/>
    </location>
</feature>
<evidence type="ECO:0000256" key="1">
    <source>
        <dbReference type="SAM" id="Phobius"/>
    </source>
</evidence>
<name>A0A7Y0HQD0_9CLOT</name>
<reference evidence="3 4" key="1">
    <citation type="submission" date="2020-06" db="EMBL/GenBank/DDBJ databases">
        <title>Complete Genome Sequence of Clostridium muelleri sp. nov. P21T, an Acid-Alcohol Producing Acetogen Isolated from Old Hay.</title>
        <authorList>
            <person name="Duncan K.E."/>
            <person name="Tanner R.S."/>
        </authorList>
    </citation>
    <scope>NUCLEOTIDE SEQUENCE [LARGE SCALE GENOMIC DNA]</scope>
    <source>
        <strain evidence="3 4">P21</strain>
    </source>
</reference>
<feature type="transmembrane region" description="Helical" evidence="1">
    <location>
        <begin position="319"/>
        <end position="337"/>
    </location>
</feature>
<keyword evidence="4" id="KW-1185">Reference proteome</keyword>
<dbReference type="RefSeq" id="WP_169299370.1">
    <property type="nucleotide sequence ID" value="NZ_JABBNI010000047.1"/>
</dbReference>
<evidence type="ECO:0000259" key="2">
    <source>
        <dbReference type="Pfam" id="PF01757"/>
    </source>
</evidence>
<feature type="domain" description="Acyltransferase 3" evidence="2">
    <location>
        <begin position="38"/>
        <end position="337"/>
    </location>
</feature>
<accession>A0A7Y0HQD0</accession>
<dbReference type="Pfam" id="PF01757">
    <property type="entry name" value="Acyl_transf_3"/>
    <property type="match status" value="1"/>
</dbReference>
<gene>
    <name evidence="3" type="ORF">HBE96_18460</name>
</gene>
<feature type="transmembrane region" description="Helical" evidence="1">
    <location>
        <begin position="257"/>
        <end position="282"/>
    </location>
</feature>
<organism evidence="3 4">
    <name type="scientific">Clostridium muellerianum</name>
    <dbReference type="NCBI Taxonomy" id="2716538"/>
    <lineage>
        <taxon>Bacteria</taxon>
        <taxon>Bacillati</taxon>
        <taxon>Bacillota</taxon>
        <taxon>Clostridia</taxon>
        <taxon>Eubacteriales</taxon>
        <taxon>Clostridiaceae</taxon>
        <taxon>Clostridium</taxon>
    </lineage>
</organism>
<keyword evidence="1" id="KW-0812">Transmembrane</keyword>
<dbReference type="EMBL" id="JABBNI010000047">
    <property type="protein sequence ID" value="NMM64592.1"/>
    <property type="molecule type" value="Genomic_DNA"/>
</dbReference>
<comment type="caution">
    <text evidence="3">The sequence shown here is derived from an EMBL/GenBank/DDBJ whole genome shotgun (WGS) entry which is preliminary data.</text>
</comment>
<keyword evidence="1" id="KW-1133">Transmembrane helix</keyword>
<feature type="transmembrane region" description="Helical" evidence="1">
    <location>
        <begin position="145"/>
        <end position="164"/>
    </location>
</feature>
<feature type="transmembrane region" description="Helical" evidence="1">
    <location>
        <begin position="200"/>
        <end position="219"/>
    </location>
</feature>
<feature type="transmembrane region" description="Helical" evidence="1">
    <location>
        <begin position="61"/>
        <end position="82"/>
    </location>
</feature>
<feature type="transmembrane region" description="Helical" evidence="1">
    <location>
        <begin position="171"/>
        <end position="188"/>
    </location>
</feature>
<dbReference type="Proteomes" id="UP000537131">
    <property type="component" value="Unassembled WGS sequence"/>
</dbReference>
<keyword evidence="3" id="KW-0808">Transferase</keyword>